<proteinExistence type="predicted"/>
<organism evidence="1 2">
    <name type="scientific">Shimia thalassica</name>
    <dbReference type="NCBI Taxonomy" id="1715693"/>
    <lineage>
        <taxon>Bacteria</taxon>
        <taxon>Pseudomonadati</taxon>
        <taxon>Pseudomonadota</taxon>
        <taxon>Alphaproteobacteria</taxon>
        <taxon>Rhodobacterales</taxon>
        <taxon>Roseobacteraceae</taxon>
    </lineage>
</organism>
<keyword evidence="2" id="KW-1185">Reference proteome</keyword>
<evidence type="ECO:0000313" key="1">
    <source>
        <dbReference type="EMBL" id="CUK02368.1"/>
    </source>
</evidence>
<name>A0A0P1IB23_9RHOB</name>
<gene>
    <name evidence="1" type="ORF">PH7735_02572</name>
</gene>
<dbReference type="AlphaFoldDB" id="A0A0P1IB23"/>
<evidence type="ECO:0000313" key="2">
    <source>
        <dbReference type="Proteomes" id="UP000051870"/>
    </source>
</evidence>
<reference evidence="2" key="1">
    <citation type="submission" date="2015-09" db="EMBL/GenBank/DDBJ databases">
        <authorList>
            <person name="Rodrigo-Torres Lidia"/>
            <person name="Arahal R.David."/>
        </authorList>
    </citation>
    <scope>NUCLEOTIDE SEQUENCE [LARGE SCALE GENOMIC DNA]</scope>
    <source>
        <strain evidence="2">CECT 7735</strain>
    </source>
</reference>
<accession>A0A0P1IB23</accession>
<sequence length="125" mass="13788">MASAQTLNCSFPNQKLDGWIRGQVILKSDTNFESATIFDSLINQVHSEPIPARISANNDKRLTAKWQLKQVQLRDSFAPKMSYTLTFQKETGSASINATAPVFHDNNNADRAGGNFGARGSCKLR</sequence>
<protein>
    <submittedName>
        <fullName evidence="1">Uncharacterized protein</fullName>
    </submittedName>
</protein>
<dbReference type="STRING" id="1715693.PH7735_02572"/>
<dbReference type="Proteomes" id="UP000051870">
    <property type="component" value="Unassembled WGS sequence"/>
</dbReference>
<dbReference type="EMBL" id="CYTW01000002">
    <property type="protein sequence ID" value="CUK02368.1"/>
    <property type="molecule type" value="Genomic_DNA"/>
</dbReference>